<keyword evidence="2" id="KW-1185">Reference proteome</keyword>
<name>A0A9Q3FMT9_9BASI</name>
<comment type="caution">
    <text evidence="1">The sequence shown here is derived from an EMBL/GenBank/DDBJ whole genome shotgun (WGS) entry which is preliminary data.</text>
</comment>
<protein>
    <recommendedName>
        <fullName evidence="3">Copia protein</fullName>
    </recommendedName>
</protein>
<evidence type="ECO:0008006" key="3">
    <source>
        <dbReference type="Google" id="ProtNLM"/>
    </source>
</evidence>
<accession>A0A9Q3FMT9</accession>
<dbReference type="EMBL" id="AVOT02047798">
    <property type="protein sequence ID" value="MBW0543076.1"/>
    <property type="molecule type" value="Genomic_DNA"/>
</dbReference>
<proteinExistence type="predicted"/>
<dbReference type="Proteomes" id="UP000765509">
    <property type="component" value="Unassembled WGS sequence"/>
</dbReference>
<organism evidence="1 2">
    <name type="scientific">Austropuccinia psidii MF-1</name>
    <dbReference type="NCBI Taxonomy" id="1389203"/>
    <lineage>
        <taxon>Eukaryota</taxon>
        <taxon>Fungi</taxon>
        <taxon>Dikarya</taxon>
        <taxon>Basidiomycota</taxon>
        <taxon>Pucciniomycotina</taxon>
        <taxon>Pucciniomycetes</taxon>
        <taxon>Pucciniales</taxon>
        <taxon>Sphaerophragmiaceae</taxon>
        <taxon>Austropuccinia</taxon>
    </lineage>
</organism>
<sequence>MNICAKQLRWMTYLVQELNQKLTLPIIYNDNSSAVIISSQASLNPNTKHIEIKYQYVRNLVLKKLLTIRKVGTNSTIADALTKLLGIQKVADICKKLHL</sequence>
<dbReference type="AlphaFoldDB" id="A0A9Q3FMT9"/>
<dbReference type="CDD" id="cd09272">
    <property type="entry name" value="RNase_HI_RT_Ty1"/>
    <property type="match status" value="1"/>
</dbReference>
<evidence type="ECO:0000313" key="1">
    <source>
        <dbReference type="EMBL" id="MBW0543076.1"/>
    </source>
</evidence>
<reference evidence="1" key="1">
    <citation type="submission" date="2021-03" db="EMBL/GenBank/DDBJ databases">
        <title>Draft genome sequence of rust myrtle Austropuccinia psidii MF-1, a brazilian biotype.</title>
        <authorList>
            <person name="Quecine M.C."/>
            <person name="Pachon D.M.R."/>
            <person name="Bonatelli M.L."/>
            <person name="Correr F.H."/>
            <person name="Franceschini L.M."/>
            <person name="Leite T.F."/>
            <person name="Margarido G.R.A."/>
            <person name="Almeida C.A."/>
            <person name="Ferrarezi J.A."/>
            <person name="Labate C.A."/>
        </authorList>
    </citation>
    <scope>NUCLEOTIDE SEQUENCE</scope>
    <source>
        <strain evidence="1">MF-1</strain>
    </source>
</reference>
<gene>
    <name evidence="1" type="ORF">O181_082791</name>
</gene>
<dbReference type="OrthoDB" id="418237at2759"/>
<evidence type="ECO:0000313" key="2">
    <source>
        <dbReference type="Proteomes" id="UP000765509"/>
    </source>
</evidence>